<organism evidence="12 13">
    <name type="scientific">Branchiostoma lanceolatum</name>
    <name type="common">Common lancelet</name>
    <name type="synonym">Amphioxus lanceolatum</name>
    <dbReference type="NCBI Taxonomy" id="7740"/>
    <lineage>
        <taxon>Eukaryota</taxon>
        <taxon>Metazoa</taxon>
        <taxon>Chordata</taxon>
        <taxon>Cephalochordata</taxon>
        <taxon>Leptocardii</taxon>
        <taxon>Amphioxiformes</taxon>
        <taxon>Branchiostomatidae</taxon>
        <taxon>Branchiostoma</taxon>
    </lineage>
</organism>
<feature type="transmembrane region" description="Helical" evidence="10">
    <location>
        <begin position="102"/>
        <end position="121"/>
    </location>
</feature>
<evidence type="ECO:0000256" key="9">
    <source>
        <dbReference type="SAM" id="MobiDB-lite"/>
    </source>
</evidence>
<dbReference type="FunFam" id="1.10.287.70:FF:000193">
    <property type="entry name" value="Uncharacterized protein, isoform A"/>
    <property type="match status" value="1"/>
</dbReference>
<sequence length="352" mass="39450">MTRVPIMAVQRTGWATLLGLFVVFCNWLFIGAKIFQVLKEKEGEGIRKTDNELVEKLVNSVVGRSFESEEEVLKFIKEIDAARNVTVKCGTDINNCSSSLDYMEALFFCLTIVTTIGYGHVQITTDAGKIFCCFYALFGIPITLTMLAAIGGKLADGNRFLEDLVKKRLAFLKKHPDTIRFVNIFIVTTVNLGVFFFLPAYVFSCLETEWSYLDALYYAFITLSTVGFGDYVATLEPRPTYAQNIAYKIGIFCWIMTGLCFLASVFDLLVEEMKGIEDRIKEGMTTPSGEAVLDNGEEMTDKDTEQEIEGQTKKDTNQEEGMSLRARTSKTAVSSAEMEETETCLPDKEKHA</sequence>
<evidence type="ECO:0000256" key="10">
    <source>
        <dbReference type="SAM" id="Phobius"/>
    </source>
</evidence>
<dbReference type="Pfam" id="PF07885">
    <property type="entry name" value="Ion_trans_2"/>
    <property type="match status" value="2"/>
</dbReference>
<dbReference type="AlphaFoldDB" id="A0A8J9VAD3"/>
<comment type="similarity">
    <text evidence="8">Belongs to the two pore domain potassium channel (TC 1.A.1.8) family.</text>
</comment>
<feature type="transmembrane region" description="Helical" evidence="10">
    <location>
        <begin position="245"/>
        <end position="266"/>
    </location>
</feature>
<evidence type="ECO:0000256" key="8">
    <source>
        <dbReference type="RuleBase" id="RU003857"/>
    </source>
</evidence>
<dbReference type="SUPFAM" id="SSF81324">
    <property type="entry name" value="Voltage-gated potassium channels"/>
    <property type="match status" value="2"/>
</dbReference>
<evidence type="ECO:0000259" key="11">
    <source>
        <dbReference type="Pfam" id="PF07885"/>
    </source>
</evidence>
<keyword evidence="5 8" id="KW-0406">Ion transport</keyword>
<keyword evidence="6 10" id="KW-0472">Membrane</keyword>
<feature type="domain" description="Potassium channel" evidence="11">
    <location>
        <begin position="97"/>
        <end position="153"/>
    </location>
</feature>
<dbReference type="OrthoDB" id="297496at2759"/>
<feature type="region of interest" description="Disordered" evidence="9">
    <location>
        <begin position="286"/>
        <end position="352"/>
    </location>
</feature>
<comment type="subcellular location">
    <subcellularLocation>
        <location evidence="1">Membrane</location>
        <topology evidence="1">Multi-pass membrane protein</topology>
    </subcellularLocation>
</comment>
<dbReference type="InterPro" id="IPR003280">
    <property type="entry name" value="2pore_dom_K_chnl"/>
</dbReference>
<feature type="transmembrane region" description="Helical" evidence="10">
    <location>
        <begin position="215"/>
        <end position="233"/>
    </location>
</feature>
<dbReference type="EMBL" id="OV696686">
    <property type="protein sequence ID" value="CAH1232786.1"/>
    <property type="molecule type" value="Genomic_DNA"/>
</dbReference>
<keyword evidence="2 8" id="KW-0813">Transport</keyword>
<feature type="domain" description="Potassium channel" evidence="11">
    <location>
        <begin position="195"/>
        <end position="271"/>
    </location>
</feature>
<name>A0A8J9VAD3_BRALA</name>
<evidence type="ECO:0000313" key="12">
    <source>
        <dbReference type="EMBL" id="CAH1232786.1"/>
    </source>
</evidence>
<feature type="transmembrane region" description="Helical" evidence="10">
    <location>
        <begin position="181"/>
        <end position="203"/>
    </location>
</feature>
<feature type="transmembrane region" description="Helical" evidence="10">
    <location>
        <begin position="12"/>
        <end position="32"/>
    </location>
</feature>
<dbReference type="PRINTS" id="PR01333">
    <property type="entry name" value="2POREKCHANEL"/>
</dbReference>
<keyword evidence="7 8" id="KW-0407">Ion channel</keyword>
<evidence type="ECO:0000313" key="13">
    <source>
        <dbReference type="Proteomes" id="UP000838412"/>
    </source>
</evidence>
<dbReference type="Proteomes" id="UP000838412">
    <property type="component" value="Chromosome 1"/>
</dbReference>
<proteinExistence type="inferred from homology"/>
<dbReference type="GO" id="GO:0022841">
    <property type="term" value="F:potassium ion leak channel activity"/>
    <property type="evidence" value="ECO:0007669"/>
    <property type="project" value="TreeGrafter"/>
</dbReference>
<keyword evidence="13" id="KW-1185">Reference proteome</keyword>
<feature type="transmembrane region" description="Helical" evidence="10">
    <location>
        <begin position="127"/>
        <end position="150"/>
    </location>
</feature>
<protein>
    <submittedName>
        <fullName evidence="12">KCNK4 protein</fullName>
    </submittedName>
</protein>
<evidence type="ECO:0000256" key="1">
    <source>
        <dbReference type="ARBA" id="ARBA00004141"/>
    </source>
</evidence>
<evidence type="ECO:0000256" key="2">
    <source>
        <dbReference type="ARBA" id="ARBA00022448"/>
    </source>
</evidence>
<keyword evidence="3 8" id="KW-0812">Transmembrane</keyword>
<dbReference type="GO" id="GO:0005886">
    <property type="term" value="C:plasma membrane"/>
    <property type="evidence" value="ECO:0007669"/>
    <property type="project" value="TreeGrafter"/>
</dbReference>
<accession>A0A8J9VAD3</accession>
<evidence type="ECO:0000256" key="7">
    <source>
        <dbReference type="ARBA" id="ARBA00023303"/>
    </source>
</evidence>
<dbReference type="GO" id="GO:0030322">
    <property type="term" value="P:stabilization of membrane potential"/>
    <property type="evidence" value="ECO:0007669"/>
    <property type="project" value="TreeGrafter"/>
</dbReference>
<evidence type="ECO:0000256" key="3">
    <source>
        <dbReference type="ARBA" id="ARBA00022692"/>
    </source>
</evidence>
<reference evidence="12" key="1">
    <citation type="submission" date="2022-01" db="EMBL/GenBank/DDBJ databases">
        <authorList>
            <person name="Braso-Vives M."/>
        </authorList>
    </citation>
    <scope>NUCLEOTIDE SEQUENCE</scope>
</reference>
<dbReference type="Gene3D" id="1.10.287.70">
    <property type="match status" value="1"/>
</dbReference>
<evidence type="ECO:0000256" key="6">
    <source>
        <dbReference type="ARBA" id="ARBA00023136"/>
    </source>
</evidence>
<dbReference type="GO" id="GO:0015271">
    <property type="term" value="F:outward rectifier potassium channel activity"/>
    <property type="evidence" value="ECO:0007669"/>
    <property type="project" value="TreeGrafter"/>
</dbReference>
<feature type="compositionally biased region" description="Basic and acidic residues" evidence="9">
    <location>
        <begin position="299"/>
        <end position="317"/>
    </location>
</feature>
<evidence type="ECO:0000256" key="5">
    <source>
        <dbReference type="ARBA" id="ARBA00023065"/>
    </source>
</evidence>
<gene>
    <name evidence="12" type="primary">KCNK4</name>
    <name evidence="12" type="ORF">BLAG_LOCUS1758</name>
</gene>
<keyword evidence="4 10" id="KW-1133">Transmembrane helix</keyword>
<evidence type="ECO:0000256" key="4">
    <source>
        <dbReference type="ARBA" id="ARBA00022989"/>
    </source>
</evidence>
<dbReference type="PANTHER" id="PTHR11003">
    <property type="entry name" value="POTASSIUM CHANNEL, SUBFAMILY K"/>
    <property type="match status" value="1"/>
</dbReference>
<dbReference type="InterPro" id="IPR013099">
    <property type="entry name" value="K_chnl_dom"/>
</dbReference>
<dbReference type="PANTHER" id="PTHR11003:SF330">
    <property type="entry name" value="POTASSIUM CHANNEL DOMAIN-CONTAINING PROTEIN"/>
    <property type="match status" value="1"/>
</dbReference>